<dbReference type="EMBL" id="JADGJQ010000006">
    <property type="protein sequence ID" value="KAJ3183538.1"/>
    <property type="molecule type" value="Genomic_DNA"/>
</dbReference>
<feature type="region of interest" description="Disordered" evidence="1">
    <location>
        <begin position="1"/>
        <end position="40"/>
    </location>
</feature>
<keyword evidence="3" id="KW-1185">Reference proteome</keyword>
<gene>
    <name evidence="2" type="ORF">HDU87_006863</name>
</gene>
<dbReference type="AlphaFoldDB" id="A0AAD5TQ17"/>
<comment type="caution">
    <text evidence="2">The sequence shown here is derived from an EMBL/GenBank/DDBJ whole genome shotgun (WGS) entry which is preliminary data.</text>
</comment>
<evidence type="ECO:0000256" key="1">
    <source>
        <dbReference type="SAM" id="MobiDB-lite"/>
    </source>
</evidence>
<sequence>MTEIKKTTAPPAYEEDQPLLGNPANAKPTPPTTTANPPAPIAVHYMQPVPVVMVDSRQPIWTKSTAARLAQLF</sequence>
<reference evidence="2" key="1">
    <citation type="submission" date="2020-05" db="EMBL/GenBank/DDBJ databases">
        <title>Phylogenomic resolution of chytrid fungi.</title>
        <authorList>
            <person name="Stajich J.E."/>
            <person name="Amses K."/>
            <person name="Simmons R."/>
            <person name="Seto K."/>
            <person name="Myers J."/>
            <person name="Bonds A."/>
            <person name="Quandt C.A."/>
            <person name="Barry K."/>
            <person name="Liu P."/>
            <person name="Grigoriev I."/>
            <person name="Longcore J.E."/>
            <person name="James T.Y."/>
        </authorList>
    </citation>
    <scope>NUCLEOTIDE SEQUENCE</scope>
    <source>
        <strain evidence="2">JEL0379</strain>
    </source>
</reference>
<dbReference type="Proteomes" id="UP001212152">
    <property type="component" value="Unassembled WGS sequence"/>
</dbReference>
<name>A0AAD5TQ17_9FUNG</name>
<protein>
    <submittedName>
        <fullName evidence="2">Uncharacterized protein</fullName>
    </submittedName>
</protein>
<evidence type="ECO:0000313" key="2">
    <source>
        <dbReference type="EMBL" id="KAJ3183538.1"/>
    </source>
</evidence>
<organism evidence="2 3">
    <name type="scientific">Geranomyces variabilis</name>
    <dbReference type="NCBI Taxonomy" id="109894"/>
    <lineage>
        <taxon>Eukaryota</taxon>
        <taxon>Fungi</taxon>
        <taxon>Fungi incertae sedis</taxon>
        <taxon>Chytridiomycota</taxon>
        <taxon>Chytridiomycota incertae sedis</taxon>
        <taxon>Chytridiomycetes</taxon>
        <taxon>Spizellomycetales</taxon>
        <taxon>Powellomycetaceae</taxon>
        <taxon>Geranomyces</taxon>
    </lineage>
</organism>
<feature type="compositionally biased region" description="Low complexity" evidence="1">
    <location>
        <begin position="22"/>
        <end position="36"/>
    </location>
</feature>
<proteinExistence type="predicted"/>
<accession>A0AAD5TQ17</accession>
<evidence type="ECO:0000313" key="3">
    <source>
        <dbReference type="Proteomes" id="UP001212152"/>
    </source>
</evidence>